<gene>
    <name evidence="1" type="ORF">DSM106044_00381</name>
</gene>
<dbReference type="STRING" id="180332.GCA_000797495_05483"/>
<sequence>MKIALINCSPKTKDSNSEFLYQKLLTLFAGKAELLEMHLRKKELDEDSITHICECDTLLFIFPLYIDALPSHMTGCLVQLESVLKRYIPKKKRMVYAIANCGFYEGNQNKIALDILKCWCLKAGADWGYGIGVGGGGMLPMLGKSSADNGPMKNIIHSLDHFTDMILYGKTRNNIYISPGFPRFAYKFAAEMGWRQGIKRNGLKKKEIHRHAVNQIKQCKFKQSDS</sequence>
<accession>A0A4U8QCQ1</accession>
<evidence type="ECO:0000313" key="2">
    <source>
        <dbReference type="Proteomes" id="UP000306509"/>
    </source>
</evidence>
<dbReference type="Proteomes" id="UP000306509">
    <property type="component" value="Unassembled WGS sequence"/>
</dbReference>
<evidence type="ECO:0000313" key="1">
    <source>
        <dbReference type="EMBL" id="TLD02882.1"/>
    </source>
</evidence>
<dbReference type="SUPFAM" id="SSF52218">
    <property type="entry name" value="Flavoproteins"/>
    <property type="match status" value="1"/>
</dbReference>
<name>A0A4U8QCQ1_9FIRM</name>
<organism evidence="1 2">
    <name type="scientific">Robinsoniella peoriensis</name>
    <dbReference type="NCBI Taxonomy" id="180332"/>
    <lineage>
        <taxon>Bacteria</taxon>
        <taxon>Bacillati</taxon>
        <taxon>Bacillota</taxon>
        <taxon>Clostridia</taxon>
        <taxon>Lachnospirales</taxon>
        <taxon>Lachnospiraceae</taxon>
        <taxon>Robinsoniella</taxon>
    </lineage>
</organism>
<dbReference type="EMBL" id="QGQD01000006">
    <property type="protein sequence ID" value="TLD02882.1"/>
    <property type="molecule type" value="Genomic_DNA"/>
</dbReference>
<dbReference type="AlphaFoldDB" id="A0A4U8QCQ1"/>
<proteinExistence type="predicted"/>
<protein>
    <recommendedName>
        <fullName evidence="3">NADPH-quinone reductase (Modulator of drug activity B)</fullName>
    </recommendedName>
</protein>
<comment type="caution">
    <text evidence="1">The sequence shown here is derived from an EMBL/GenBank/DDBJ whole genome shotgun (WGS) entry which is preliminary data.</text>
</comment>
<dbReference type="InterPro" id="IPR029039">
    <property type="entry name" value="Flavoprotein-like_sf"/>
</dbReference>
<reference evidence="1 2" key="1">
    <citation type="journal article" date="2019" name="Anaerobe">
        <title>Detection of Robinsoniella peoriensis in multiple bone samples of a trauma patient.</title>
        <authorList>
            <person name="Schrottner P."/>
            <person name="Hartwich K."/>
            <person name="Bunk B."/>
            <person name="Schober I."/>
            <person name="Helbig S."/>
            <person name="Rudolph W.W."/>
            <person name="Gunzer F."/>
        </authorList>
    </citation>
    <scope>NUCLEOTIDE SEQUENCE [LARGE SCALE GENOMIC DNA]</scope>
    <source>
        <strain evidence="1 2">DSM 106044</strain>
    </source>
</reference>
<keyword evidence="2" id="KW-1185">Reference proteome</keyword>
<evidence type="ECO:0008006" key="3">
    <source>
        <dbReference type="Google" id="ProtNLM"/>
    </source>
</evidence>
<dbReference type="RefSeq" id="WP_044289372.1">
    <property type="nucleotide sequence ID" value="NZ_QGQD01000006.1"/>
</dbReference>